<dbReference type="Proteomes" id="UP000029121">
    <property type="component" value="Unassembled WGS sequence"/>
</dbReference>
<proteinExistence type="predicted"/>
<sequence length="315" mass="36204">MDRTDQWSHLPDDLLDLIANRYSSNIDVLRIRSVCKSWRSAVAMSKERLQFRFDQDLLTSTKETEVALFPTTYFRITLPSSSSSCPNKGWLIQTRQASKYRKKINLLCPLSDKSITRSHQTLDLLNVGVSEIFQSFKIEEGSRSWNTIKNQCCVDFSDIIHHMGHIYAVDIYGTIWCIDLSQLSIARQTPPNIFHDYIYDSSIETRLVEYCGDLCVSTFGFIVNKMDKDLTKWVYVNSLGDKALIVAWSSCFTVVASEYHGCLKNSVYFPYYDGATDQREVLKVYKLDDGSIIKMTDITSQSCFDMFSPPFISNY</sequence>
<evidence type="ECO:0000313" key="3">
    <source>
        <dbReference type="Proteomes" id="UP000029121"/>
    </source>
</evidence>
<dbReference type="PANTHER" id="PTHR47123">
    <property type="entry name" value="F-BOX PROTEIN SKIP23"/>
    <property type="match status" value="1"/>
</dbReference>
<keyword evidence="3" id="KW-1185">Reference proteome</keyword>
<dbReference type="SMART" id="SM00256">
    <property type="entry name" value="FBOX"/>
    <property type="match status" value="1"/>
</dbReference>
<dbReference type="InterPro" id="IPR001810">
    <property type="entry name" value="F-box_dom"/>
</dbReference>
<evidence type="ECO:0000313" key="2">
    <source>
        <dbReference type="EMBL" id="EOA25603.1"/>
    </source>
</evidence>
<name>R0HNU7_9BRAS</name>
<dbReference type="Pfam" id="PF00646">
    <property type="entry name" value="F-box"/>
    <property type="match status" value="1"/>
</dbReference>
<dbReference type="InterPro" id="IPR005174">
    <property type="entry name" value="KIB1-4_b-propeller"/>
</dbReference>
<dbReference type="InterPro" id="IPR036047">
    <property type="entry name" value="F-box-like_dom_sf"/>
</dbReference>
<dbReference type="AlphaFoldDB" id="R0HNU7"/>
<dbReference type="Gene3D" id="1.20.1280.50">
    <property type="match status" value="1"/>
</dbReference>
<organism evidence="2 3">
    <name type="scientific">Capsella rubella</name>
    <dbReference type="NCBI Taxonomy" id="81985"/>
    <lineage>
        <taxon>Eukaryota</taxon>
        <taxon>Viridiplantae</taxon>
        <taxon>Streptophyta</taxon>
        <taxon>Embryophyta</taxon>
        <taxon>Tracheophyta</taxon>
        <taxon>Spermatophyta</taxon>
        <taxon>Magnoliopsida</taxon>
        <taxon>eudicotyledons</taxon>
        <taxon>Gunneridae</taxon>
        <taxon>Pentapetalae</taxon>
        <taxon>rosids</taxon>
        <taxon>malvids</taxon>
        <taxon>Brassicales</taxon>
        <taxon>Brassicaceae</taxon>
        <taxon>Camelineae</taxon>
        <taxon>Capsella</taxon>
    </lineage>
</organism>
<protein>
    <recommendedName>
        <fullName evidence="1">F-box domain-containing protein</fullName>
    </recommendedName>
</protein>
<dbReference type="InterPro" id="IPR051304">
    <property type="entry name" value="SCF_F-box_domain"/>
</dbReference>
<dbReference type="PANTHER" id="PTHR47123:SF25">
    <property type="entry name" value="F-BOX PROTEIN"/>
    <property type="match status" value="1"/>
</dbReference>
<dbReference type="SUPFAM" id="SSF81383">
    <property type="entry name" value="F-box domain"/>
    <property type="match status" value="1"/>
</dbReference>
<dbReference type="Pfam" id="PF03478">
    <property type="entry name" value="Beta-prop_KIB1-4"/>
    <property type="match status" value="1"/>
</dbReference>
<reference evidence="3" key="1">
    <citation type="journal article" date="2013" name="Nat. Genet.">
        <title>The Capsella rubella genome and the genomic consequences of rapid mating system evolution.</title>
        <authorList>
            <person name="Slotte T."/>
            <person name="Hazzouri K.M."/>
            <person name="Agren J.A."/>
            <person name="Koenig D."/>
            <person name="Maumus F."/>
            <person name="Guo Y.L."/>
            <person name="Steige K."/>
            <person name="Platts A.E."/>
            <person name="Escobar J.S."/>
            <person name="Newman L.K."/>
            <person name="Wang W."/>
            <person name="Mandakova T."/>
            <person name="Vello E."/>
            <person name="Smith L.M."/>
            <person name="Henz S.R."/>
            <person name="Steffen J."/>
            <person name="Takuno S."/>
            <person name="Brandvain Y."/>
            <person name="Coop G."/>
            <person name="Andolfatto P."/>
            <person name="Hu T.T."/>
            <person name="Blanchette M."/>
            <person name="Clark R.M."/>
            <person name="Quesneville H."/>
            <person name="Nordborg M."/>
            <person name="Gaut B.S."/>
            <person name="Lysak M.A."/>
            <person name="Jenkins J."/>
            <person name="Grimwood J."/>
            <person name="Chapman J."/>
            <person name="Prochnik S."/>
            <person name="Shu S."/>
            <person name="Rokhsar D."/>
            <person name="Schmutz J."/>
            <person name="Weigel D."/>
            <person name="Wright S.I."/>
        </authorList>
    </citation>
    <scope>NUCLEOTIDE SEQUENCE [LARGE SCALE GENOMIC DNA]</scope>
    <source>
        <strain evidence="3">cv. Monte Gargano</strain>
    </source>
</reference>
<feature type="domain" description="F-box" evidence="1">
    <location>
        <begin position="10"/>
        <end position="51"/>
    </location>
</feature>
<accession>R0HNU7</accession>
<dbReference type="eggNOG" id="ENOG502SNC9">
    <property type="taxonomic scope" value="Eukaryota"/>
</dbReference>
<gene>
    <name evidence="2" type="ORF">CARUB_v10018951mg</name>
</gene>
<evidence type="ECO:0000259" key="1">
    <source>
        <dbReference type="SMART" id="SM00256"/>
    </source>
</evidence>
<dbReference type="EMBL" id="KB870809">
    <property type="protein sequence ID" value="EOA25603.1"/>
    <property type="molecule type" value="Genomic_DNA"/>
</dbReference>
<dbReference type="STRING" id="81985.R0HNU7"/>